<feature type="domain" description="Tyrosine specific protein phosphatases" evidence="1">
    <location>
        <begin position="129"/>
        <end position="209"/>
    </location>
</feature>
<dbReference type="OrthoDB" id="449382at2759"/>
<dbReference type="Gene3D" id="3.90.190.10">
    <property type="entry name" value="Protein tyrosine phosphatase superfamily"/>
    <property type="match status" value="1"/>
</dbReference>
<dbReference type="InterPro" id="IPR016130">
    <property type="entry name" value="Tyr_Pase_AS"/>
</dbReference>
<dbReference type="PROSITE" id="PS50056">
    <property type="entry name" value="TYR_PHOSPHATASE_2"/>
    <property type="match status" value="1"/>
</dbReference>
<dbReference type="PANTHER" id="PTHR31126:SF1">
    <property type="entry name" value="TYROSINE SPECIFIC PROTEIN PHOSPHATASES DOMAIN-CONTAINING PROTEIN"/>
    <property type="match status" value="1"/>
</dbReference>
<organism evidence="2 3">
    <name type="scientific">Lyophyllum shimeji</name>
    <name type="common">Hon-shimeji</name>
    <name type="synonym">Tricholoma shimeji</name>
    <dbReference type="NCBI Taxonomy" id="47721"/>
    <lineage>
        <taxon>Eukaryota</taxon>
        <taxon>Fungi</taxon>
        <taxon>Dikarya</taxon>
        <taxon>Basidiomycota</taxon>
        <taxon>Agaricomycotina</taxon>
        <taxon>Agaricomycetes</taxon>
        <taxon>Agaricomycetidae</taxon>
        <taxon>Agaricales</taxon>
        <taxon>Tricholomatineae</taxon>
        <taxon>Lyophyllaceae</taxon>
        <taxon>Lyophyllum</taxon>
    </lineage>
</organism>
<dbReference type="EMBL" id="BRPK01000001">
    <property type="protein sequence ID" value="GLB34077.1"/>
    <property type="molecule type" value="Genomic_DNA"/>
</dbReference>
<dbReference type="PANTHER" id="PTHR31126">
    <property type="entry name" value="TYROSINE-PROTEIN PHOSPHATASE"/>
    <property type="match status" value="1"/>
</dbReference>
<accession>A0A9P3UIE2</accession>
<dbReference type="InterPro" id="IPR029021">
    <property type="entry name" value="Prot-tyrosine_phosphatase-like"/>
</dbReference>
<dbReference type="InterPro" id="IPR000387">
    <property type="entry name" value="Tyr_Pase_dom"/>
</dbReference>
<dbReference type="AlphaFoldDB" id="A0A9P3UIE2"/>
<sequence length="284" mass="31706">MSDLEPLDPTYVADVLSRPPFVTIDGVINVRDLGSYPTDSGLGEITRPRFLFRSAELSSITERGEQQLKALGVTKVFDLRSDTEILKYNSPQPQIDGVEITRAPVFQTEDYSPEMMAKRYQLYASGKTEAFMELYSQILDHGGPAFGTILRHLRDNPEVGCLFHCTAGKDRTGIIAAILLKLAGVDNDAIAEDYALTRVGREPAREKILARLSKEPLFASNNEAALNMFTCRHETMRAFLTLLQDKYGGVEAYLKQYVNLSDDDIRQIRQNILVSAAPRPELST</sequence>
<dbReference type="PROSITE" id="PS00383">
    <property type="entry name" value="TYR_PHOSPHATASE_1"/>
    <property type="match status" value="1"/>
</dbReference>
<keyword evidence="3" id="KW-1185">Reference proteome</keyword>
<gene>
    <name evidence="2" type="ORF">LshimejAT787_0109610</name>
</gene>
<dbReference type="Pfam" id="PF13350">
    <property type="entry name" value="Y_phosphatase3"/>
    <property type="match status" value="1"/>
</dbReference>
<dbReference type="Proteomes" id="UP001063166">
    <property type="component" value="Unassembled WGS sequence"/>
</dbReference>
<evidence type="ECO:0000313" key="3">
    <source>
        <dbReference type="Proteomes" id="UP001063166"/>
    </source>
</evidence>
<protein>
    <submittedName>
        <fullName evidence="2">Tyrosine phosphatase</fullName>
    </submittedName>
</protein>
<proteinExistence type="predicted"/>
<reference evidence="2" key="1">
    <citation type="submission" date="2022-07" db="EMBL/GenBank/DDBJ databases">
        <title>The genome of Lyophyllum shimeji provides insight into the initial evolution of ectomycorrhizal fungal genome.</title>
        <authorList>
            <person name="Kobayashi Y."/>
            <person name="Shibata T."/>
            <person name="Hirakawa H."/>
            <person name="Shigenobu S."/>
            <person name="Nishiyama T."/>
            <person name="Yamada A."/>
            <person name="Hasebe M."/>
            <person name="Kawaguchi M."/>
        </authorList>
    </citation>
    <scope>NUCLEOTIDE SEQUENCE</scope>
    <source>
        <strain evidence="2">AT787</strain>
    </source>
</reference>
<dbReference type="InterPro" id="IPR026893">
    <property type="entry name" value="Tyr/Ser_Pase_IphP-type"/>
</dbReference>
<comment type="caution">
    <text evidence="2">The sequence shown here is derived from an EMBL/GenBank/DDBJ whole genome shotgun (WGS) entry which is preliminary data.</text>
</comment>
<dbReference type="GO" id="GO:0004721">
    <property type="term" value="F:phosphoprotein phosphatase activity"/>
    <property type="evidence" value="ECO:0007669"/>
    <property type="project" value="InterPro"/>
</dbReference>
<name>A0A9P3UIE2_LYOSH</name>
<evidence type="ECO:0000259" key="1">
    <source>
        <dbReference type="PROSITE" id="PS50056"/>
    </source>
</evidence>
<dbReference type="SUPFAM" id="SSF52799">
    <property type="entry name" value="(Phosphotyrosine protein) phosphatases II"/>
    <property type="match status" value="1"/>
</dbReference>
<evidence type="ECO:0000313" key="2">
    <source>
        <dbReference type="EMBL" id="GLB34077.1"/>
    </source>
</evidence>